<dbReference type="EMBL" id="JABEZY010000002">
    <property type="protein sequence ID" value="MBA0734185.1"/>
    <property type="molecule type" value="Genomic_DNA"/>
</dbReference>
<reference evidence="1 2" key="1">
    <citation type="journal article" date="2019" name="Genome Biol. Evol.">
        <title>Insights into the evolution of the New World diploid cottons (Gossypium, subgenus Houzingenia) based on genome sequencing.</title>
        <authorList>
            <person name="Grover C.E."/>
            <person name="Arick M.A. 2nd"/>
            <person name="Thrash A."/>
            <person name="Conover J.L."/>
            <person name="Sanders W.S."/>
            <person name="Peterson D.G."/>
            <person name="Frelichowski J.E."/>
            <person name="Scheffler J.A."/>
            <person name="Scheffler B.E."/>
            <person name="Wendel J.F."/>
        </authorList>
    </citation>
    <scope>NUCLEOTIDE SEQUENCE [LARGE SCALE GENOMIC DNA]</scope>
    <source>
        <strain evidence="1">5</strain>
        <tissue evidence="1">Leaf</tissue>
    </source>
</reference>
<protein>
    <recommendedName>
        <fullName evidence="3">CCHC-type domain-containing protein</fullName>
    </recommendedName>
</protein>
<evidence type="ECO:0000313" key="2">
    <source>
        <dbReference type="Proteomes" id="UP000593579"/>
    </source>
</evidence>
<sequence length="496" mass="55607">MMAYVSRQQNIEAKLDFLCFKSRDKSFIVSRHLSIEARGSFNQGLNSDRDSDMAVDLEPESILSWKDRLLGCVEGGYLNEDKDEIEFTDGDIIRSLVNEIPTIRFSNRVNKLLIKNMATTVVLKLLGHSIGYNALQNKVSTLWRPSSPFQPIRVLFKAWIRLPGLLGFLYKIRILEEIGGMIGKVAKLDFNTDSRMRGKFVRMAIYVNLDKLLVSQVIINGTIQRVEFESFPVVCFTCGCYGHMKEVCLRHGLEVSPPEKKDMAEETVVSTVTEIQHAEETIAYSPWMIIERRPRHNFRDNNFQRVKKSIIVVGGSRFGAFNSRDLIEGDLRIENRLVLSGQEKLKGNFMVADSRVSNGKAKDKVGPSKIGQKQNLVVGLVVHVGLETNEENLGSASPGLERRKLLDNVSRPVGMEVSLQNGVLDPGRHSVISFKVNKDSLDGKPVNKNNSVETMEGIHVGKGRETGGKVYSNKNGKVLNRTLRGRGKRFKASGNL</sequence>
<evidence type="ECO:0000313" key="1">
    <source>
        <dbReference type="EMBL" id="MBA0734185.1"/>
    </source>
</evidence>
<name>A0A7J9BCX8_GOSGO</name>
<gene>
    <name evidence="1" type="ORF">Gogos_018128</name>
</gene>
<dbReference type="PANTHER" id="PTHR31286:SF173">
    <property type="entry name" value="DUF4283 DOMAIN-CONTAINING PROTEIN"/>
    <property type="match status" value="1"/>
</dbReference>
<evidence type="ECO:0008006" key="3">
    <source>
        <dbReference type="Google" id="ProtNLM"/>
    </source>
</evidence>
<comment type="caution">
    <text evidence="1">The sequence shown here is derived from an EMBL/GenBank/DDBJ whole genome shotgun (WGS) entry which is preliminary data.</text>
</comment>
<keyword evidence="2" id="KW-1185">Reference proteome</keyword>
<dbReference type="AlphaFoldDB" id="A0A7J9BCX8"/>
<proteinExistence type="predicted"/>
<dbReference type="PANTHER" id="PTHR31286">
    <property type="entry name" value="GLYCINE-RICH CELL WALL STRUCTURAL PROTEIN 1.8-LIKE"/>
    <property type="match status" value="1"/>
</dbReference>
<dbReference type="InterPro" id="IPR040256">
    <property type="entry name" value="At4g02000-like"/>
</dbReference>
<organism evidence="1 2">
    <name type="scientific">Gossypium gossypioides</name>
    <name type="common">Mexican cotton</name>
    <name type="synonym">Selera gossypioides</name>
    <dbReference type="NCBI Taxonomy" id="34282"/>
    <lineage>
        <taxon>Eukaryota</taxon>
        <taxon>Viridiplantae</taxon>
        <taxon>Streptophyta</taxon>
        <taxon>Embryophyta</taxon>
        <taxon>Tracheophyta</taxon>
        <taxon>Spermatophyta</taxon>
        <taxon>Magnoliopsida</taxon>
        <taxon>eudicotyledons</taxon>
        <taxon>Gunneridae</taxon>
        <taxon>Pentapetalae</taxon>
        <taxon>rosids</taxon>
        <taxon>malvids</taxon>
        <taxon>Malvales</taxon>
        <taxon>Malvaceae</taxon>
        <taxon>Malvoideae</taxon>
        <taxon>Gossypium</taxon>
    </lineage>
</organism>
<dbReference type="OrthoDB" id="1096772at2759"/>
<dbReference type="Proteomes" id="UP000593579">
    <property type="component" value="Unassembled WGS sequence"/>
</dbReference>
<accession>A0A7J9BCX8</accession>